<dbReference type="Pfam" id="PF13602">
    <property type="entry name" value="ADH_zinc_N_2"/>
    <property type="match status" value="1"/>
</dbReference>
<evidence type="ECO:0000313" key="5">
    <source>
        <dbReference type="EMBL" id="CAD9551290.1"/>
    </source>
</evidence>
<dbReference type="Pfam" id="PF00550">
    <property type="entry name" value="PP-binding"/>
    <property type="match status" value="1"/>
</dbReference>
<dbReference type="InterPro" id="IPR036291">
    <property type="entry name" value="NAD(P)-bd_dom_sf"/>
</dbReference>
<dbReference type="SMART" id="SM00823">
    <property type="entry name" value="PKS_PP"/>
    <property type="match status" value="1"/>
</dbReference>
<dbReference type="SMART" id="SM00829">
    <property type="entry name" value="PKS_ER"/>
    <property type="match status" value="1"/>
</dbReference>
<dbReference type="InterPro" id="IPR006162">
    <property type="entry name" value="Ppantetheine_attach_site"/>
</dbReference>
<dbReference type="InterPro" id="IPR050593">
    <property type="entry name" value="LovG"/>
</dbReference>
<dbReference type="GO" id="GO:0005634">
    <property type="term" value="C:nucleus"/>
    <property type="evidence" value="ECO:0007669"/>
    <property type="project" value="TreeGrafter"/>
</dbReference>
<dbReference type="Gene3D" id="3.90.180.10">
    <property type="entry name" value="Medium-chain alcohol dehydrogenases, catalytic domain"/>
    <property type="match status" value="1"/>
</dbReference>
<dbReference type="EMBL" id="HBGU01083543">
    <property type="protein sequence ID" value="CAD9551290.1"/>
    <property type="molecule type" value="Transcribed_RNA"/>
</dbReference>
<reference evidence="5" key="1">
    <citation type="submission" date="2021-01" db="EMBL/GenBank/DDBJ databases">
        <authorList>
            <person name="Corre E."/>
            <person name="Pelletier E."/>
            <person name="Niang G."/>
            <person name="Scheremetjew M."/>
            <person name="Finn R."/>
            <person name="Kale V."/>
            <person name="Holt S."/>
            <person name="Cochrane G."/>
            <person name="Meng A."/>
            <person name="Brown T."/>
            <person name="Cohen L."/>
        </authorList>
    </citation>
    <scope>NUCLEOTIDE SEQUENCE</scope>
    <source>
        <strain evidence="5">UTEX LB 985</strain>
    </source>
</reference>
<dbReference type="PANTHER" id="PTHR48070">
    <property type="entry name" value="ESTERASE OVCA2"/>
    <property type="match status" value="1"/>
</dbReference>
<dbReference type="InterPro" id="IPR036736">
    <property type="entry name" value="ACP-like_sf"/>
</dbReference>
<name>A0A7S2JMB0_9EUKA</name>
<dbReference type="InterPro" id="IPR005645">
    <property type="entry name" value="FSH-like_dom"/>
</dbReference>
<dbReference type="CDD" id="cd05195">
    <property type="entry name" value="enoyl_red"/>
    <property type="match status" value="1"/>
</dbReference>
<accession>A0A7S2JMB0</accession>
<evidence type="ECO:0000256" key="1">
    <source>
        <dbReference type="ARBA" id="ARBA00022450"/>
    </source>
</evidence>
<dbReference type="GO" id="GO:0031177">
    <property type="term" value="F:phosphopantetheine binding"/>
    <property type="evidence" value="ECO:0007669"/>
    <property type="project" value="InterPro"/>
</dbReference>
<keyword evidence="2" id="KW-0597">Phosphoprotein</keyword>
<dbReference type="InterPro" id="IPR009081">
    <property type="entry name" value="PP-bd_ACP"/>
</dbReference>
<dbReference type="SUPFAM" id="SSF53474">
    <property type="entry name" value="alpha/beta-Hydrolases"/>
    <property type="match status" value="1"/>
</dbReference>
<dbReference type="PROSITE" id="PS00012">
    <property type="entry name" value="PHOSPHOPANTETHEINE"/>
    <property type="match status" value="1"/>
</dbReference>
<evidence type="ECO:0000256" key="3">
    <source>
        <dbReference type="ARBA" id="ARBA00022801"/>
    </source>
</evidence>
<dbReference type="AlphaFoldDB" id="A0A7S2JMB0"/>
<dbReference type="InterPro" id="IPR029058">
    <property type="entry name" value="AB_hydrolase_fold"/>
</dbReference>
<dbReference type="PROSITE" id="PS50075">
    <property type="entry name" value="CARRIER"/>
    <property type="match status" value="1"/>
</dbReference>
<sequence>MGVAAVFDSRDPTSFSSGIHDSTTGVGVDVVLNSLAGEAAATSLKLLKPFGRFVEIGKRDAYEGGSMSLAPFLRGLTYSTAHIDVLMLEQPVAARALLETVAAALPSLPHLPATVYPMADLNEALSYMGSGKHIGKVLIRTSAVDASDTLPAACGAPNDPLFRSLLPVLRRGCNANDTEQAARHSGGMLCDGGRCVVLRDASGLEDAELERQLRGAAVVITRCPLVATWATTLGAELALELRGGWGPLSSRVLREAMRHRGSGHVVASEPAESEMAEVSGAASWLPALVADVAGVPSVDLHASFDDYGLDSLLLINLAQRISTKLGRRLAVSSIQQHDNVANLLEALAPSLSTPPVNQKQLRVLCLHGFRASADLMRIQMAPLLGAIPEVLAKRCTFVFVDAQRPSTGPAMEGIPPEIPTFEWWGEPGPYDETWKRGFDGFGAALHDLMADGPYDGIIGFSQGGAVASLIPARWVMLFSTITPPTPAELEAVGAPKLDMLYQQRSFHTFDEEEEYAALCKDMVSRFNETTTVLHTEGHAVPKTDATLSQARMFLEERLAEG</sequence>
<dbReference type="SUPFAM" id="SSF47336">
    <property type="entry name" value="ACP-like"/>
    <property type="match status" value="1"/>
</dbReference>
<proteinExistence type="predicted"/>
<keyword evidence="1" id="KW-0596">Phosphopantetheine</keyword>
<evidence type="ECO:0000256" key="2">
    <source>
        <dbReference type="ARBA" id="ARBA00022553"/>
    </source>
</evidence>
<feature type="domain" description="Carrier" evidence="4">
    <location>
        <begin position="276"/>
        <end position="351"/>
    </location>
</feature>
<dbReference type="GO" id="GO:0016787">
    <property type="term" value="F:hydrolase activity"/>
    <property type="evidence" value="ECO:0007669"/>
    <property type="project" value="UniProtKB-KW"/>
</dbReference>
<dbReference type="Gene3D" id="1.10.1200.10">
    <property type="entry name" value="ACP-like"/>
    <property type="match status" value="1"/>
</dbReference>
<gene>
    <name evidence="5" type="ORF">CBRE1094_LOCUS45600</name>
</gene>
<organism evidence="5">
    <name type="scientific">Haptolina brevifila</name>
    <dbReference type="NCBI Taxonomy" id="156173"/>
    <lineage>
        <taxon>Eukaryota</taxon>
        <taxon>Haptista</taxon>
        <taxon>Haptophyta</taxon>
        <taxon>Prymnesiophyceae</taxon>
        <taxon>Prymnesiales</taxon>
        <taxon>Prymnesiaceae</taxon>
        <taxon>Haptolina</taxon>
    </lineage>
</organism>
<dbReference type="GO" id="GO:0016491">
    <property type="term" value="F:oxidoreductase activity"/>
    <property type="evidence" value="ECO:0007669"/>
    <property type="project" value="InterPro"/>
</dbReference>
<dbReference type="SUPFAM" id="SSF51735">
    <property type="entry name" value="NAD(P)-binding Rossmann-fold domains"/>
    <property type="match status" value="1"/>
</dbReference>
<dbReference type="InterPro" id="IPR020843">
    <property type="entry name" value="ER"/>
</dbReference>
<protein>
    <recommendedName>
        <fullName evidence="4">Carrier domain-containing protein</fullName>
    </recommendedName>
</protein>
<keyword evidence="3" id="KW-0378">Hydrolase</keyword>
<dbReference type="InterPro" id="IPR020806">
    <property type="entry name" value="PKS_PP-bd"/>
</dbReference>
<dbReference type="Gene3D" id="3.40.50.1820">
    <property type="entry name" value="alpha/beta hydrolase"/>
    <property type="match status" value="1"/>
</dbReference>
<dbReference type="GO" id="GO:0005737">
    <property type="term" value="C:cytoplasm"/>
    <property type="evidence" value="ECO:0007669"/>
    <property type="project" value="TreeGrafter"/>
</dbReference>
<dbReference type="PANTHER" id="PTHR48070:SF6">
    <property type="entry name" value="ESTERASE OVCA2"/>
    <property type="match status" value="1"/>
</dbReference>
<evidence type="ECO:0000259" key="4">
    <source>
        <dbReference type="PROSITE" id="PS50075"/>
    </source>
</evidence>
<dbReference type="Pfam" id="PF03959">
    <property type="entry name" value="FSH1"/>
    <property type="match status" value="1"/>
</dbReference>